<dbReference type="InterPro" id="IPR009071">
    <property type="entry name" value="HMG_box_dom"/>
</dbReference>
<dbReference type="SMART" id="SM00398">
    <property type="entry name" value="HMG"/>
    <property type="match status" value="1"/>
</dbReference>
<comment type="similarity">
    <text evidence="1">Belongs to the PPC synthetase family.</text>
</comment>
<protein>
    <submittedName>
        <fullName evidence="7">HMG box domain-containing protein</fullName>
    </submittedName>
</protein>
<dbReference type="Pfam" id="PF00505">
    <property type="entry name" value="HMG_box"/>
    <property type="match status" value="1"/>
</dbReference>
<evidence type="ECO:0000256" key="4">
    <source>
        <dbReference type="SAM" id="MobiDB-lite"/>
    </source>
</evidence>
<keyword evidence="2" id="KW-0238">DNA-binding</keyword>
<dbReference type="GO" id="GO:0016514">
    <property type="term" value="C:SWI/SNF complex"/>
    <property type="evidence" value="ECO:0007669"/>
    <property type="project" value="TreeGrafter"/>
</dbReference>
<feature type="region of interest" description="Disordered" evidence="4">
    <location>
        <begin position="292"/>
        <end position="376"/>
    </location>
</feature>
<dbReference type="PROSITE" id="PS50118">
    <property type="entry name" value="HMG_BOX_2"/>
    <property type="match status" value="1"/>
</dbReference>
<dbReference type="PANTHER" id="PTHR46232:SF1">
    <property type="entry name" value="SWI_SNF-RELATED MATRIX-ASSOCIATED ACTIN-DEPENDENT REGULATOR OF CHROMATIN SUBFAMILY E MEMBER 1"/>
    <property type="match status" value="1"/>
</dbReference>
<dbReference type="SUPFAM" id="SSF47095">
    <property type="entry name" value="HMG-box"/>
    <property type="match status" value="1"/>
</dbReference>
<feature type="compositionally biased region" description="Basic and acidic residues" evidence="4">
    <location>
        <begin position="302"/>
        <end position="323"/>
    </location>
</feature>
<keyword evidence="6" id="KW-1185">Reference proteome</keyword>
<evidence type="ECO:0000259" key="5">
    <source>
        <dbReference type="PROSITE" id="PS50118"/>
    </source>
</evidence>
<dbReference type="Pfam" id="PF04127">
    <property type="entry name" value="DFP"/>
    <property type="match status" value="1"/>
</dbReference>
<dbReference type="GO" id="GO:0031492">
    <property type="term" value="F:nucleosomal DNA binding"/>
    <property type="evidence" value="ECO:0007669"/>
    <property type="project" value="TreeGrafter"/>
</dbReference>
<dbReference type="InterPro" id="IPR007085">
    <property type="entry name" value="DNA/pantothenate-metab_flavo_C"/>
</dbReference>
<evidence type="ECO:0000313" key="7">
    <source>
        <dbReference type="WBParaSite" id="ALUE_0000987201-mRNA-1"/>
    </source>
</evidence>
<dbReference type="SUPFAM" id="SSF102645">
    <property type="entry name" value="CoaB-like"/>
    <property type="match status" value="1"/>
</dbReference>
<dbReference type="FunFam" id="1.10.30.10:FF:000056">
    <property type="entry name" value="Brahma-associated protein 111kD"/>
    <property type="match status" value="1"/>
</dbReference>
<dbReference type="PANTHER" id="PTHR46232">
    <property type="entry name" value="SMARCE1 REGULATOR OF CHROMATIN"/>
    <property type="match status" value="1"/>
</dbReference>
<feature type="compositionally biased region" description="Polar residues" evidence="4">
    <location>
        <begin position="340"/>
        <end position="370"/>
    </location>
</feature>
<organism evidence="6 7">
    <name type="scientific">Ascaris lumbricoides</name>
    <name type="common">Giant roundworm</name>
    <dbReference type="NCBI Taxonomy" id="6252"/>
    <lineage>
        <taxon>Eukaryota</taxon>
        <taxon>Metazoa</taxon>
        <taxon>Ecdysozoa</taxon>
        <taxon>Nematoda</taxon>
        <taxon>Chromadorea</taxon>
        <taxon>Rhabditida</taxon>
        <taxon>Spirurina</taxon>
        <taxon>Ascaridomorpha</taxon>
        <taxon>Ascaridoidea</taxon>
        <taxon>Ascarididae</taxon>
        <taxon>Ascaris</taxon>
    </lineage>
</organism>
<dbReference type="Proteomes" id="UP000036681">
    <property type="component" value="Unplaced"/>
</dbReference>
<dbReference type="GO" id="GO:0016922">
    <property type="term" value="F:nuclear receptor binding"/>
    <property type="evidence" value="ECO:0007669"/>
    <property type="project" value="TreeGrafter"/>
</dbReference>
<dbReference type="Gene3D" id="1.10.30.10">
    <property type="entry name" value="High mobility group box domain"/>
    <property type="match status" value="1"/>
</dbReference>
<accession>A0A0M3I0Y9</accession>
<reference evidence="7" key="1">
    <citation type="submission" date="2017-02" db="UniProtKB">
        <authorList>
            <consortium name="WormBaseParasite"/>
        </authorList>
    </citation>
    <scope>IDENTIFICATION</scope>
</reference>
<evidence type="ECO:0000256" key="3">
    <source>
        <dbReference type="SAM" id="Coils"/>
    </source>
</evidence>
<name>A0A0M3I0Y9_ASCLU</name>
<keyword evidence="2" id="KW-0539">Nucleus</keyword>
<dbReference type="Gene3D" id="3.40.50.10300">
    <property type="entry name" value="CoaB-like"/>
    <property type="match status" value="1"/>
</dbReference>
<feature type="DNA-binding region" description="HMG box" evidence="2">
    <location>
        <begin position="26"/>
        <end position="94"/>
    </location>
</feature>
<evidence type="ECO:0000256" key="2">
    <source>
        <dbReference type="PROSITE-ProRule" id="PRU00267"/>
    </source>
</evidence>
<evidence type="ECO:0000313" key="6">
    <source>
        <dbReference type="Proteomes" id="UP000036681"/>
    </source>
</evidence>
<dbReference type="WBParaSite" id="ALUE_0000987201-mRNA-1">
    <property type="protein sequence ID" value="ALUE_0000987201-mRNA-1"/>
    <property type="gene ID" value="ALUE_0000987201"/>
</dbReference>
<feature type="coiled-coil region" evidence="3">
    <location>
        <begin position="199"/>
        <end position="226"/>
    </location>
</feature>
<dbReference type="GO" id="GO:0003824">
    <property type="term" value="F:catalytic activity"/>
    <property type="evidence" value="ECO:0007669"/>
    <property type="project" value="UniProtKB-ARBA"/>
</dbReference>
<keyword evidence="3" id="KW-0175">Coiled coil</keyword>
<evidence type="ECO:0000256" key="1">
    <source>
        <dbReference type="ARBA" id="ARBA00005703"/>
    </source>
</evidence>
<dbReference type="GO" id="GO:0045892">
    <property type="term" value="P:negative regulation of DNA-templated transcription"/>
    <property type="evidence" value="ECO:0007669"/>
    <property type="project" value="TreeGrafter"/>
</dbReference>
<feature type="region of interest" description="Disordered" evidence="4">
    <location>
        <begin position="1"/>
        <end position="30"/>
    </location>
</feature>
<dbReference type="GO" id="GO:0015937">
    <property type="term" value="P:coenzyme A biosynthetic process"/>
    <property type="evidence" value="ECO:0007669"/>
    <property type="project" value="UniProtKB-ARBA"/>
</dbReference>
<dbReference type="AlphaFoldDB" id="A0A0M3I0Y9"/>
<sequence length="642" mass="72753">MFRHPNSTPSRPSGQDSGSLKPPKAPDRPLVPYMRFSRKMWAKVRSEHPDSQLWDIGKVIGQMWRDAPESEKAIYQQEYEIEKTEYEKALKAYHNSTAYQQYLSAKNRAKMADKSNTVGGVIASGRGRLDMGGVVIQPVEDEEVGDLSSRRVAAVRFDRNHRLIAELFNGNVVTDTRTIVAQSRIDMLKKQAHSLALHQSKLEDELKKLNDVFQEKKRQMETSSEEFAARLKKVCEEKPQVNEAKYASMVEDWSNKMVRAYEDYKIKQEAIRAKQLVEREQLAEETPILYSLTVGDTSPSPKRKEVDDASPVDTKENKDKVEDSEPTSVAEEAEKPAVQDASSDNVVEEAQPSSGAETENQEVVPTTEESGGTRVPLEKNTVRFIDNFSMGTRGSASAECFLAKGYAVVFFYREQSLMPFSRKYSSLFDHLEVDNAGQVYGKDYFTLVTLEKNPVKGMPGLAETVNAFNESRDRLLFIPFTDVTYYLATLEKICIRLHPLGSAVLVYLAAAVSDFYITQDKLPTHKIHSSDGDLQLTLSIVPKFLEKLVNELLPEAFIISFKLETDESVLVDVARKALKRYGHKLVIGNLLHTRKERVVFVESDKTEEVRLNDEQKANNVEIEELIVDRLVRTHEHFQASKQ</sequence>
<dbReference type="InterPro" id="IPR036910">
    <property type="entry name" value="HMG_box_dom_sf"/>
</dbReference>
<proteinExistence type="inferred from homology"/>
<dbReference type="InterPro" id="IPR035929">
    <property type="entry name" value="CoaB-like_sf"/>
</dbReference>
<dbReference type="CDD" id="cd21983">
    <property type="entry name" value="HMG-box_SMARCE1"/>
    <property type="match status" value="1"/>
</dbReference>
<feature type="domain" description="HMG box" evidence="5">
    <location>
        <begin position="26"/>
        <end position="94"/>
    </location>
</feature>
<feature type="compositionally biased region" description="Polar residues" evidence="4">
    <location>
        <begin position="1"/>
        <end position="18"/>
    </location>
</feature>